<feature type="transmembrane region" description="Helical" evidence="4">
    <location>
        <begin position="414"/>
        <end position="432"/>
    </location>
</feature>
<feature type="transmembrane region" description="Helical" evidence="4">
    <location>
        <begin position="350"/>
        <end position="372"/>
    </location>
</feature>
<feature type="transmembrane region" description="Helical" evidence="4">
    <location>
        <begin position="258"/>
        <end position="281"/>
    </location>
</feature>
<reference evidence="5 6" key="1">
    <citation type="submission" date="2019-03" db="EMBL/GenBank/DDBJ databases">
        <title>Genomic Encyclopedia of Type Strains, Phase IV (KMG-IV): sequencing the most valuable type-strain genomes for metagenomic binning, comparative biology and taxonomic classification.</title>
        <authorList>
            <person name="Goeker M."/>
        </authorList>
    </citation>
    <scope>NUCLEOTIDE SEQUENCE [LARGE SCALE GENOMIC DNA]</scope>
    <source>
        <strain evidence="5 6">DSM 4868</strain>
    </source>
</reference>
<dbReference type="GO" id="GO:0022857">
    <property type="term" value="F:transmembrane transporter activity"/>
    <property type="evidence" value="ECO:0007669"/>
    <property type="project" value="InterPro"/>
</dbReference>
<dbReference type="Pfam" id="PF07690">
    <property type="entry name" value="MFS_1"/>
    <property type="match status" value="1"/>
</dbReference>
<sequence>MDLPRITPPRLDLDHRRPGAAGARFPLAKRAARGYGKAMTLLFRLSPMPLADAAALPLWRRPVALLFVMAFAMPVAFATWSALLNNFVIEAAGFTGVEIGWLHTVREIPGFLAVGVIALIIFIREQVLGIVSLIMLGVATAVTAWFPSLGGLLAVTLISSIGFHYFETVNQSLQLQWIAKDRAPQTLGWLVAAGSAASLIAYGLLVVTWKAFDLSYNLVYLAAGGFTAAVALFCLLAYPQFEAPNPQVKRLVLRRRYWLYYALQFMAGARRQIFVVFAAFMMVERFGFEVHEVTALFLINFLANMAFAPLMGRAVAKWGERRALAFEYVGLIGVFLAYGGIYWFGWGVVLAAALYVIDHLFFALAFALKTYFQKIADPGDIAPTAAVAFTINHIAAVFLPAALGYLWVTSPGGVFVLAATMAGVSLMLALMIPRHPEPGNETIFSGLVATPAE</sequence>
<evidence type="ECO:0000256" key="2">
    <source>
        <dbReference type="ARBA" id="ARBA00022989"/>
    </source>
</evidence>
<feature type="transmembrane region" description="Helical" evidence="4">
    <location>
        <begin position="65"/>
        <end position="89"/>
    </location>
</feature>
<feature type="transmembrane region" description="Helical" evidence="4">
    <location>
        <begin position="187"/>
        <end position="212"/>
    </location>
</feature>
<gene>
    <name evidence="5" type="ORF">EV655_10782</name>
</gene>
<keyword evidence="3 4" id="KW-0472">Membrane</keyword>
<evidence type="ECO:0000256" key="3">
    <source>
        <dbReference type="ARBA" id="ARBA00023136"/>
    </source>
</evidence>
<name>A0A4R2KKJ7_9RHOB</name>
<feature type="transmembrane region" description="Helical" evidence="4">
    <location>
        <begin position="293"/>
        <end position="312"/>
    </location>
</feature>
<keyword evidence="6" id="KW-1185">Reference proteome</keyword>
<evidence type="ECO:0000313" key="6">
    <source>
        <dbReference type="Proteomes" id="UP000295142"/>
    </source>
</evidence>
<keyword evidence="1 4" id="KW-0812">Transmembrane</keyword>
<feature type="transmembrane region" description="Helical" evidence="4">
    <location>
        <begin position="384"/>
        <end position="408"/>
    </location>
</feature>
<feature type="transmembrane region" description="Helical" evidence="4">
    <location>
        <begin position="218"/>
        <end position="238"/>
    </location>
</feature>
<evidence type="ECO:0000313" key="5">
    <source>
        <dbReference type="EMBL" id="TCO71189.1"/>
    </source>
</evidence>
<accession>A0A4R2KKJ7</accession>
<evidence type="ECO:0000256" key="4">
    <source>
        <dbReference type="SAM" id="Phobius"/>
    </source>
</evidence>
<comment type="caution">
    <text evidence="5">The sequence shown here is derived from an EMBL/GenBank/DDBJ whole genome shotgun (WGS) entry which is preliminary data.</text>
</comment>
<dbReference type="SUPFAM" id="SSF103473">
    <property type="entry name" value="MFS general substrate transporter"/>
    <property type="match status" value="1"/>
</dbReference>
<proteinExistence type="predicted"/>
<feature type="transmembrane region" description="Helical" evidence="4">
    <location>
        <begin position="144"/>
        <end position="166"/>
    </location>
</feature>
<evidence type="ECO:0000256" key="1">
    <source>
        <dbReference type="ARBA" id="ARBA00022692"/>
    </source>
</evidence>
<dbReference type="EMBL" id="SLWW01000007">
    <property type="protein sequence ID" value="TCO71189.1"/>
    <property type="molecule type" value="Genomic_DNA"/>
</dbReference>
<dbReference type="Gene3D" id="1.20.1250.20">
    <property type="entry name" value="MFS general substrate transporter like domains"/>
    <property type="match status" value="2"/>
</dbReference>
<keyword evidence="2 4" id="KW-1133">Transmembrane helix</keyword>
<feature type="transmembrane region" description="Helical" evidence="4">
    <location>
        <begin position="110"/>
        <end position="138"/>
    </location>
</feature>
<dbReference type="InterPro" id="IPR011701">
    <property type="entry name" value="MFS"/>
</dbReference>
<protein>
    <submittedName>
        <fullName evidence="5">MFS transporter</fullName>
    </submittedName>
</protein>
<dbReference type="AlphaFoldDB" id="A0A4R2KKJ7"/>
<organism evidence="5 6">
    <name type="scientific">Rhodovulum euryhalinum</name>
    <dbReference type="NCBI Taxonomy" id="35805"/>
    <lineage>
        <taxon>Bacteria</taxon>
        <taxon>Pseudomonadati</taxon>
        <taxon>Pseudomonadota</taxon>
        <taxon>Alphaproteobacteria</taxon>
        <taxon>Rhodobacterales</taxon>
        <taxon>Paracoccaceae</taxon>
        <taxon>Rhodovulum</taxon>
    </lineage>
</organism>
<feature type="transmembrane region" description="Helical" evidence="4">
    <location>
        <begin position="324"/>
        <end position="344"/>
    </location>
</feature>
<dbReference type="Proteomes" id="UP000295142">
    <property type="component" value="Unassembled WGS sequence"/>
</dbReference>
<dbReference type="InterPro" id="IPR036259">
    <property type="entry name" value="MFS_trans_sf"/>
</dbReference>